<evidence type="ECO:0000256" key="1">
    <source>
        <dbReference type="SAM" id="Phobius"/>
    </source>
</evidence>
<reference evidence="3 4" key="1">
    <citation type="submission" date="2016-10" db="EMBL/GenBank/DDBJ databases">
        <authorList>
            <person name="de Groot N.N."/>
        </authorList>
    </citation>
    <scope>NUCLEOTIDE SEQUENCE [LARGE SCALE GENOMIC DNA]</scope>
    <source>
        <strain evidence="3 4">CGMCC 1.3442</strain>
    </source>
</reference>
<feature type="transmembrane region" description="Helical" evidence="1">
    <location>
        <begin position="34"/>
        <end position="51"/>
    </location>
</feature>
<feature type="domain" description="DUF58" evidence="2">
    <location>
        <begin position="217"/>
        <end position="346"/>
    </location>
</feature>
<dbReference type="AlphaFoldDB" id="A0A1H0GB47"/>
<proteinExistence type="predicted"/>
<evidence type="ECO:0000259" key="2">
    <source>
        <dbReference type="Pfam" id="PF01882"/>
    </source>
</evidence>
<dbReference type="RefSeq" id="WP_093858040.1">
    <property type="nucleotide sequence ID" value="NZ_BJVZ01000037.1"/>
</dbReference>
<evidence type="ECO:0000313" key="4">
    <source>
        <dbReference type="Proteomes" id="UP000199334"/>
    </source>
</evidence>
<dbReference type="EMBL" id="FNIG01000016">
    <property type="protein sequence ID" value="SDO04096.1"/>
    <property type="molecule type" value="Genomic_DNA"/>
</dbReference>
<evidence type="ECO:0000313" key="3">
    <source>
        <dbReference type="EMBL" id="SDO04096.1"/>
    </source>
</evidence>
<keyword evidence="1" id="KW-0812">Transmembrane</keyword>
<dbReference type="OrthoDB" id="9789943at2"/>
<dbReference type="PANTHER" id="PTHR34351:SF2">
    <property type="entry name" value="DUF58 DOMAIN-CONTAINING PROTEIN"/>
    <property type="match status" value="1"/>
</dbReference>
<dbReference type="Pfam" id="PF01882">
    <property type="entry name" value="DUF58"/>
    <property type="match status" value="1"/>
</dbReference>
<gene>
    <name evidence="3" type="ORF">SAMN05216498_0516</name>
</gene>
<accession>A0A1H0GB47</accession>
<feature type="transmembrane region" description="Helical" evidence="1">
    <location>
        <begin position="12"/>
        <end position="28"/>
    </location>
</feature>
<dbReference type="STRING" id="237069.SAMN05216498_0516"/>
<dbReference type="InterPro" id="IPR002881">
    <property type="entry name" value="DUF58"/>
</dbReference>
<sequence>MFRKETKSSDIYVWLTIPGGLFIFFSFFQSFGTYPMLMFAGALLLFIYWFSRFYEKHVDDYLVMDNPVRKIRSYPGEEEQLEITLSQQGILPILNARLEITYDHVLESKLSDQTNHPHTETVEIPMTLLSFEKKNLILPVQSKHRGAGKIRTIKLSIPNLMGFSWIDLYYNRLYKQEVVVYPKLENVAGLDLLDPKNNGDQQVKHSIYEQPILQIGTRDYVSGDPFNRIHWKLTARKQQLQTKIVEKVNQLSWCFLINIKVQHGVNVFSEIEKYLEHTAYMCRYATEHQIPFEIYINVRGLKGVPYVHLPLGKGKNHYMHALELLARVNPIGITAQYDRTLQYVDRQNKPPHIIHIGMLEESHLKMFNQWMHQGYSVYSVQTSAQEAKITPLHMKGDQIYESTI</sequence>
<dbReference type="PANTHER" id="PTHR34351">
    <property type="entry name" value="SLR1927 PROTEIN-RELATED"/>
    <property type="match status" value="1"/>
</dbReference>
<name>A0A1H0GB47_9BACI</name>
<dbReference type="Proteomes" id="UP000199334">
    <property type="component" value="Unassembled WGS sequence"/>
</dbReference>
<keyword evidence="4" id="KW-1185">Reference proteome</keyword>
<protein>
    <submittedName>
        <fullName evidence="3">Uncharacterized conserved protein, DUF58 family, contains vWF domain</fullName>
    </submittedName>
</protein>
<keyword evidence="1" id="KW-0472">Membrane</keyword>
<keyword evidence="1" id="KW-1133">Transmembrane helix</keyword>
<organism evidence="3 4">
    <name type="scientific">Tenuibacillus multivorans</name>
    <dbReference type="NCBI Taxonomy" id="237069"/>
    <lineage>
        <taxon>Bacteria</taxon>
        <taxon>Bacillati</taxon>
        <taxon>Bacillota</taxon>
        <taxon>Bacilli</taxon>
        <taxon>Bacillales</taxon>
        <taxon>Bacillaceae</taxon>
        <taxon>Tenuibacillus</taxon>
    </lineage>
</organism>